<feature type="transmembrane region" description="Helical" evidence="8">
    <location>
        <begin position="154"/>
        <end position="187"/>
    </location>
</feature>
<evidence type="ECO:0000256" key="1">
    <source>
        <dbReference type="ARBA" id="ARBA00004651"/>
    </source>
</evidence>
<dbReference type="AlphaFoldDB" id="A0A517YNK1"/>
<evidence type="ECO:0000256" key="6">
    <source>
        <dbReference type="ARBA" id="ARBA00022989"/>
    </source>
</evidence>
<feature type="transmembrane region" description="Helical" evidence="8">
    <location>
        <begin position="116"/>
        <end position="134"/>
    </location>
</feature>
<evidence type="ECO:0000313" key="10">
    <source>
        <dbReference type="Proteomes" id="UP000315017"/>
    </source>
</evidence>
<keyword evidence="10" id="KW-1185">Reference proteome</keyword>
<feature type="transmembrane region" description="Helical" evidence="8">
    <location>
        <begin position="199"/>
        <end position="218"/>
    </location>
</feature>
<dbReference type="KEGG" id="aagg:ETAA8_69680"/>
<evidence type="ECO:0000313" key="9">
    <source>
        <dbReference type="EMBL" id="QDU31808.1"/>
    </source>
</evidence>
<dbReference type="GO" id="GO:0005886">
    <property type="term" value="C:plasma membrane"/>
    <property type="evidence" value="ECO:0007669"/>
    <property type="project" value="UniProtKB-SubCell"/>
</dbReference>
<protein>
    <recommendedName>
        <fullName evidence="8">Probable membrane transporter protein</fullName>
    </recommendedName>
</protein>
<dbReference type="PANTHER" id="PTHR30269">
    <property type="entry name" value="TRANSMEMBRANE PROTEIN YFCA"/>
    <property type="match status" value="1"/>
</dbReference>
<evidence type="ECO:0000256" key="3">
    <source>
        <dbReference type="ARBA" id="ARBA00022448"/>
    </source>
</evidence>
<evidence type="ECO:0000256" key="5">
    <source>
        <dbReference type="ARBA" id="ARBA00022692"/>
    </source>
</evidence>
<dbReference type="EMBL" id="CP036274">
    <property type="protein sequence ID" value="QDU31808.1"/>
    <property type="molecule type" value="Genomic_DNA"/>
</dbReference>
<organism evidence="9 10">
    <name type="scientific">Anatilimnocola aggregata</name>
    <dbReference type="NCBI Taxonomy" id="2528021"/>
    <lineage>
        <taxon>Bacteria</taxon>
        <taxon>Pseudomonadati</taxon>
        <taxon>Planctomycetota</taxon>
        <taxon>Planctomycetia</taxon>
        <taxon>Pirellulales</taxon>
        <taxon>Pirellulaceae</taxon>
        <taxon>Anatilimnocola</taxon>
    </lineage>
</organism>
<evidence type="ECO:0000256" key="7">
    <source>
        <dbReference type="ARBA" id="ARBA00023136"/>
    </source>
</evidence>
<gene>
    <name evidence="9" type="ORF">ETAA8_69680</name>
</gene>
<dbReference type="Pfam" id="PF01925">
    <property type="entry name" value="TauE"/>
    <property type="match status" value="1"/>
</dbReference>
<sequence>MPDATPLLPEPALLDYAWLCVTAALAGGVNALAGGGTLLTFPALFAALGPANAVMANGTSTVALAPASFSSAWAYRNELAKEARWLKLLILPSLIGGVIGTLLVTRLPDHYFKTLVPWLILLASILFALQPLLAKKKVNLAPDEIEPQPKPESFLQLAAIVFFQLLIAIYGGYFGAGIGILMLTGLGMMGLKNMHEMNAIKTVLAGCINGTSVVIFVSEGKVNWPIALIMMVAAILGGYFAASYGRRLKPIYIRWFVITMGFVLSAYFFYGQWQKAKEPAEVPAKQEARSDAPVRASACLEKPWLLLHDRATT</sequence>
<evidence type="ECO:0000256" key="8">
    <source>
        <dbReference type="RuleBase" id="RU363041"/>
    </source>
</evidence>
<evidence type="ECO:0000256" key="4">
    <source>
        <dbReference type="ARBA" id="ARBA00022475"/>
    </source>
</evidence>
<accession>A0A517YNK1</accession>
<keyword evidence="5 8" id="KW-0812">Transmembrane</keyword>
<feature type="transmembrane region" description="Helical" evidence="8">
    <location>
        <begin position="251"/>
        <end position="270"/>
    </location>
</feature>
<reference evidence="9 10" key="1">
    <citation type="submission" date="2019-02" db="EMBL/GenBank/DDBJ databases">
        <title>Deep-cultivation of Planctomycetes and their phenomic and genomic characterization uncovers novel biology.</title>
        <authorList>
            <person name="Wiegand S."/>
            <person name="Jogler M."/>
            <person name="Boedeker C."/>
            <person name="Pinto D."/>
            <person name="Vollmers J."/>
            <person name="Rivas-Marin E."/>
            <person name="Kohn T."/>
            <person name="Peeters S.H."/>
            <person name="Heuer A."/>
            <person name="Rast P."/>
            <person name="Oberbeckmann S."/>
            <person name="Bunk B."/>
            <person name="Jeske O."/>
            <person name="Meyerdierks A."/>
            <person name="Storesund J.E."/>
            <person name="Kallscheuer N."/>
            <person name="Luecker S."/>
            <person name="Lage O.M."/>
            <person name="Pohl T."/>
            <person name="Merkel B.J."/>
            <person name="Hornburger P."/>
            <person name="Mueller R.-W."/>
            <person name="Bruemmer F."/>
            <person name="Labrenz M."/>
            <person name="Spormann A.M."/>
            <person name="Op den Camp H."/>
            <person name="Overmann J."/>
            <person name="Amann R."/>
            <person name="Jetten M.S.M."/>
            <person name="Mascher T."/>
            <person name="Medema M.H."/>
            <person name="Devos D.P."/>
            <person name="Kaster A.-K."/>
            <person name="Ovreas L."/>
            <person name="Rohde M."/>
            <person name="Galperin M.Y."/>
            <person name="Jogler C."/>
        </authorList>
    </citation>
    <scope>NUCLEOTIDE SEQUENCE [LARGE SCALE GENOMIC DNA]</scope>
    <source>
        <strain evidence="9 10">ETA_A8</strain>
    </source>
</reference>
<feature type="transmembrane region" description="Helical" evidence="8">
    <location>
        <begin position="53"/>
        <end position="73"/>
    </location>
</feature>
<name>A0A517YNK1_9BACT</name>
<comment type="similarity">
    <text evidence="2 8">Belongs to the 4-toluene sulfonate uptake permease (TSUP) (TC 2.A.102) family.</text>
</comment>
<dbReference type="PANTHER" id="PTHR30269:SF0">
    <property type="entry name" value="MEMBRANE TRANSPORTER PROTEIN YFCA-RELATED"/>
    <property type="match status" value="1"/>
</dbReference>
<keyword evidence="7 8" id="KW-0472">Membrane</keyword>
<evidence type="ECO:0000256" key="2">
    <source>
        <dbReference type="ARBA" id="ARBA00009142"/>
    </source>
</evidence>
<keyword evidence="4 8" id="KW-1003">Cell membrane</keyword>
<keyword evidence="3" id="KW-0813">Transport</keyword>
<proteinExistence type="inferred from homology"/>
<dbReference type="InterPro" id="IPR002781">
    <property type="entry name" value="TM_pro_TauE-like"/>
</dbReference>
<feature type="transmembrane region" description="Helical" evidence="8">
    <location>
        <begin position="224"/>
        <end position="244"/>
    </location>
</feature>
<keyword evidence="6 8" id="KW-1133">Transmembrane helix</keyword>
<comment type="subcellular location">
    <subcellularLocation>
        <location evidence="1 8">Cell membrane</location>
        <topology evidence="1 8">Multi-pass membrane protein</topology>
    </subcellularLocation>
</comment>
<dbReference type="InterPro" id="IPR052017">
    <property type="entry name" value="TSUP"/>
</dbReference>
<feature type="transmembrane region" description="Helical" evidence="8">
    <location>
        <begin position="85"/>
        <end position="104"/>
    </location>
</feature>
<dbReference type="Proteomes" id="UP000315017">
    <property type="component" value="Chromosome"/>
</dbReference>
<dbReference type="RefSeq" id="WP_202921429.1">
    <property type="nucleotide sequence ID" value="NZ_CP036274.1"/>
</dbReference>
<feature type="transmembrane region" description="Helical" evidence="8">
    <location>
        <begin position="16"/>
        <end position="41"/>
    </location>
</feature>